<evidence type="ECO:0000313" key="3">
    <source>
        <dbReference type="Proteomes" id="UP000198867"/>
    </source>
</evidence>
<keyword evidence="1" id="KW-0812">Transmembrane</keyword>
<sequence>MTSLPVNAQTARALAIAMVALGFLLGRRDATTASR</sequence>
<keyword evidence="1" id="KW-1133">Transmembrane helix</keyword>
<feature type="transmembrane region" description="Helical" evidence="1">
    <location>
        <begin position="6"/>
        <end position="26"/>
    </location>
</feature>
<protein>
    <submittedName>
        <fullName evidence="2">Uncharacterized protein</fullName>
    </submittedName>
</protein>
<name>A0A1I5CE07_9MICO</name>
<dbReference type="AlphaFoldDB" id="A0A1I5CE07"/>
<dbReference type="Proteomes" id="UP000198867">
    <property type="component" value="Unassembled WGS sequence"/>
</dbReference>
<keyword evidence="3" id="KW-1185">Reference proteome</keyword>
<keyword evidence="1" id="KW-0472">Membrane</keyword>
<dbReference type="EMBL" id="FOVM01000006">
    <property type="protein sequence ID" value="SFN85157.1"/>
    <property type="molecule type" value="Genomic_DNA"/>
</dbReference>
<reference evidence="3" key="1">
    <citation type="submission" date="2016-10" db="EMBL/GenBank/DDBJ databases">
        <authorList>
            <person name="Varghese N."/>
            <person name="Submissions S."/>
        </authorList>
    </citation>
    <scope>NUCLEOTIDE SEQUENCE [LARGE SCALE GENOMIC DNA]</scope>
    <source>
        <strain evidence="3">CGMCC 1.11101</strain>
    </source>
</reference>
<proteinExistence type="predicted"/>
<gene>
    <name evidence="2" type="ORF">SAMN05216219_2367</name>
</gene>
<accession>A0A1I5CE07</accession>
<evidence type="ECO:0000256" key="1">
    <source>
        <dbReference type="SAM" id="Phobius"/>
    </source>
</evidence>
<evidence type="ECO:0000313" key="2">
    <source>
        <dbReference type="EMBL" id="SFN85157.1"/>
    </source>
</evidence>
<organism evidence="2 3">
    <name type="scientific">Mycetocola miduiensis</name>
    <dbReference type="NCBI Taxonomy" id="995034"/>
    <lineage>
        <taxon>Bacteria</taxon>
        <taxon>Bacillati</taxon>
        <taxon>Actinomycetota</taxon>
        <taxon>Actinomycetes</taxon>
        <taxon>Micrococcales</taxon>
        <taxon>Microbacteriaceae</taxon>
        <taxon>Mycetocola</taxon>
    </lineage>
</organism>